<evidence type="ECO:0000256" key="1">
    <source>
        <dbReference type="PROSITE-ProRule" id="PRU01076"/>
    </source>
</evidence>
<dbReference type="SMART" id="SM00966">
    <property type="entry name" value="SpoVT_AbrB"/>
    <property type="match status" value="1"/>
</dbReference>
<feature type="domain" description="SpoVT-AbrB" evidence="2">
    <location>
        <begin position="3"/>
        <end position="48"/>
    </location>
</feature>
<dbReference type="InterPro" id="IPR007159">
    <property type="entry name" value="SpoVT-AbrB_dom"/>
</dbReference>
<dbReference type="PANTHER" id="PTHR40516">
    <property type="entry name" value="ANTITOXIN CHPS-RELATED"/>
    <property type="match status" value="1"/>
</dbReference>
<keyword evidence="1 3" id="KW-0238">DNA-binding</keyword>
<dbReference type="PANTHER" id="PTHR40516:SF1">
    <property type="entry name" value="ANTITOXIN CHPS-RELATED"/>
    <property type="match status" value="1"/>
</dbReference>
<reference evidence="3 4" key="1">
    <citation type="submission" date="2022-07" db="EMBL/GenBank/DDBJ databases">
        <title>Methylomonas rivi sp. nov., Methylomonas rosea sp. nov., Methylomonas aureus sp. nov. and Methylomonas subterranea sp. nov., four novel methanotrophs isolated from a freshwater creek and the deep terrestrial subsurface.</title>
        <authorList>
            <person name="Abin C."/>
            <person name="Sankaranarayanan K."/>
            <person name="Garner C."/>
            <person name="Sindelar R."/>
            <person name="Kotary K."/>
            <person name="Garner R."/>
            <person name="Barclay S."/>
            <person name="Lawson P."/>
            <person name="Krumholz L."/>
        </authorList>
    </citation>
    <scope>NUCLEOTIDE SEQUENCE [LARGE SCALE GENOMIC DNA]</scope>
    <source>
        <strain evidence="3 4">SURF-1</strain>
    </source>
</reference>
<dbReference type="EMBL" id="JANIBM010000042">
    <property type="protein sequence ID" value="MCQ8183300.1"/>
    <property type="molecule type" value="Genomic_DNA"/>
</dbReference>
<dbReference type="InterPro" id="IPR039052">
    <property type="entry name" value="Antitox_PemI-like"/>
</dbReference>
<evidence type="ECO:0000313" key="4">
    <source>
        <dbReference type="Proteomes" id="UP001524569"/>
    </source>
</evidence>
<gene>
    <name evidence="3" type="ORF">NP603_19460</name>
</gene>
<sequence>MQTEIKKWGNSAVIRLPAAMLAQLKLEVGSPVELTADDAGLRIVPTTAKPVFKLEELLAGITADNRHDCIDWGPDVGREGNN</sequence>
<dbReference type="RefSeq" id="WP_256612514.1">
    <property type="nucleotide sequence ID" value="NZ_JANIBM010000042.1"/>
</dbReference>
<dbReference type="SUPFAM" id="SSF89447">
    <property type="entry name" value="AbrB/MazE/MraZ-like"/>
    <property type="match status" value="1"/>
</dbReference>
<dbReference type="PROSITE" id="PS51740">
    <property type="entry name" value="SPOVT_ABRB"/>
    <property type="match status" value="1"/>
</dbReference>
<dbReference type="Proteomes" id="UP001524569">
    <property type="component" value="Unassembled WGS sequence"/>
</dbReference>
<dbReference type="GO" id="GO:0003677">
    <property type="term" value="F:DNA binding"/>
    <property type="evidence" value="ECO:0007669"/>
    <property type="project" value="UniProtKB-KW"/>
</dbReference>
<accession>A0ABT1UM48</accession>
<comment type="caution">
    <text evidence="3">The sequence shown here is derived from an EMBL/GenBank/DDBJ whole genome shotgun (WGS) entry which is preliminary data.</text>
</comment>
<dbReference type="Pfam" id="PF04014">
    <property type="entry name" value="MazE_antitoxin"/>
    <property type="match status" value="1"/>
</dbReference>
<organism evidence="3 4">
    <name type="scientific">Methylomonas aurea</name>
    <dbReference type="NCBI Taxonomy" id="2952224"/>
    <lineage>
        <taxon>Bacteria</taxon>
        <taxon>Pseudomonadati</taxon>
        <taxon>Pseudomonadota</taxon>
        <taxon>Gammaproteobacteria</taxon>
        <taxon>Methylococcales</taxon>
        <taxon>Methylococcaceae</taxon>
        <taxon>Methylomonas</taxon>
    </lineage>
</organism>
<evidence type="ECO:0000313" key="3">
    <source>
        <dbReference type="EMBL" id="MCQ8183300.1"/>
    </source>
</evidence>
<proteinExistence type="predicted"/>
<name>A0ABT1UM48_9GAMM</name>
<keyword evidence="4" id="KW-1185">Reference proteome</keyword>
<dbReference type="Gene3D" id="2.10.260.10">
    <property type="match status" value="1"/>
</dbReference>
<protein>
    <submittedName>
        <fullName evidence="3">AbrB/MazE/SpoVT family DNA-binding domain-containing protein</fullName>
    </submittedName>
</protein>
<evidence type="ECO:0000259" key="2">
    <source>
        <dbReference type="PROSITE" id="PS51740"/>
    </source>
</evidence>
<dbReference type="InterPro" id="IPR037914">
    <property type="entry name" value="SpoVT-AbrB_sf"/>
</dbReference>